<name>A0A7R9QA81_9ACAR</name>
<feature type="region of interest" description="Disordered" evidence="1">
    <location>
        <begin position="141"/>
        <end position="162"/>
    </location>
</feature>
<dbReference type="AlphaFoldDB" id="A0A7R9QA81"/>
<feature type="compositionally biased region" description="Basic and acidic residues" evidence="1">
    <location>
        <begin position="7"/>
        <end position="16"/>
    </location>
</feature>
<evidence type="ECO:0000256" key="1">
    <source>
        <dbReference type="SAM" id="MobiDB-lite"/>
    </source>
</evidence>
<reference evidence="2" key="1">
    <citation type="submission" date="2020-11" db="EMBL/GenBank/DDBJ databases">
        <authorList>
            <person name="Tran Van P."/>
        </authorList>
    </citation>
    <scope>NUCLEOTIDE SEQUENCE</scope>
</reference>
<sequence>MIRQTRKKFETEELRTESTGNQLLRNDSVWNIGSDVSTTSQRVEDEEENEDDKNVDVVSDVGDNDKEVDIEKSSDASNSGLNNRDSSETKAGNDVTDGQDIKPLENGLSSQQSNIHNNSDIENIEDIHETIYLLRKRIRELENKENDSVNNESPYRSLPSMA</sequence>
<feature type="compositionally biased region" description="Polar residues" evidence="1">
    <location>
        <begin position="17"/>
        <end position="41"/>
    </location>
</feature>
<keyword evidence="3" id="KW-1185">Reference proteome</keyword>
<gene>
    <name evidence="2" type="ORF">ONB1V03_LOCUS364</name>
</gene>
<dbReference type="EMBL" id="CAJPVJ010000017">
    <property type="protein sequence ID" value="CAG2158294.1"/>
    <property type="molecule type" value="Genomic_DNA"/>
</dbReference>
<dbReference type="EMBL" id="OC914842">
    <property type="protein sequence ID" value="CAD7636701.1"/>
    <property type="molecule type" value="Genomic_DNA"/>
</dbReference>
<proteinExistence type="predicted"/>
<feature type="region of interest" description="Disordered" evidence="1">
    <location>
        <begin position="1"/>
        <end position="125"/>
    </location>
</feature>
<evidence type="ECO:0000313" key="3">
    <source>
        <dbReference type="Proteomes" id="UP000728032"/>
    </source>
</evidence>
<evidence type="ECO:0000313" key="2">
    <source>
        <dbReference type="EMBL" id="CAD7636701.1"/>
    </source>
</evidence>
<dbReference type="Proteomes" id="UP000728032">
    <property type="component" value="Unassembled WGS sequence"/>
</dbReference>
<organism evidence="2">
    <name type="scientific">Oppiella nova</name>
    <dbReference type="NCBI Taxonomy" id="334625"/>
    <lineage>
        <taxon>Eukaryota</taxon>
        <taxon>Metazoa</taxon>
        <taxon>Ecdysozoa</taxon>
        <taxon>Arthropoda</taxon>
        <taxon>Chelicerata</taxon>
        <taxon>Arachnida</taxon>
        <taxon>Acari</taxon>
        <taxon>Acariformes</taxon>
        <taxon>Sarcoptiformes</taxon>
        <taxon>Oribatida</taxon>
        <taxon>Brachypylina</taxon>
        <taxon>Oppioidea</taxon>
        <taxon>Oppiidae</taxon>
        <taxon>Oppiella</taxon>
    </lineage>
</organism>
<feature type="compositionally biased region" description="Polar residues" evidence="1">
    <location>
        <begin position="107"/>
        <end position="121"/>
    </location>
</feature>
<protein>
    <submittedName>
        <fullName evidence="2">Uncharacterized protein</fullName>
    </submittedName>
</protein>
<feature type="compositionally biased region" description="Acidic residues" evidence="1">
    <location>
        <begin position="44"/>
        <end position="53"/>
    </location>
</feature>
<accession>A0A7R9QA81</accession>
<feature type="compositionally biased region" description="Basic and acidic residues" evidence="1">
    <location>
        <begin position="63"/>
        <end position="74"/>
    </location>
</feature>
<feature type="compositionally biased region" description="Polar residues" evidence="1">
    <location>
        <begin position="75"/>
        <end position="84"/>
    </location>
</feature>